<dbReference type="PRINTS" id="PR00339">
    <property type="entry name" value="PCNACYCLIN"/>
</dbReference>
<evidence type="ECO:0000256" key="1">
    <source>
        <dbReference type="ARBA" id="ARBA00010462"/>
    </source>
</evidence>
<dbReference type="OrthoDB" id="534348at2759"/>
<evidence type="ECO:0000259" key="6">
    <source>
        <dbReference type="Pfam" id="PF02747"/>
    </source>
</evidence>
<dbReference type="Gene3D" id="3.70.10.10">
    <property type="match status" value="1"/>
</dbReference>
<dbReference type="GO" id="GO:0043626">
    <property type="term" value="C:PCNA complex"/>
    <property type="evidence" value="ECO:0007669"/>
    <property type="project" value="TreeGrafter"/>
</dbReference>
<proteinExistence type="inferred from homology"/>
<dbReference type="GO" id="GO:0006298">
    <property type="term" value="P:mismatch repair"/>
    <property type="evidence" value="ECO:0007669"/>
    <property type="project" value="TreeGrafter"/>
</dbReference>
<dbReference type="SUPFAM" id="SSF55979">
    <property type="entry name" value="DNA clamp"/>
    <property type="match status" value="2"/>
</dbReference>
<evidence type="ECO:0000313" key="8">
    <source>
        <dbReference type="EMBL" id="KAH0573233.1"/>
    </source>
</evidence>
<accession>V6LBE1</accession>
<evidence type="ECO:0000313" key="7">
    <source>
        <dbReference type="EMBL" id="EST41770.1"/>
    </source>
</evidence>
<dbReference type="CDD" id="cd00577">
    <property type="entry name" value="PCNA"/>
    <property type="match status" value="1"/>
</dbReference>
<dbReference type="EMBL" id="KI546167">
    <property type="protein sequence ID" value="EST41770.1"/>
    <property type="molecule type" value="Genomic_DNA"/>
</dbReference>
<dbReference type="EMBL" id="AUWU02000005">
    <property type="protein sequence ID" value="KAH0573233.1"/>
    <property type="molecule type" value="Genomic_DNA"/>
</dbReference>
<dbReference type="PANTHER" id="PTHR11352:SF0">
    <property type="entry name" value="PROLIFERATING CELL NUCLEAR ANTIGEN"/>
    <property type="match status" value="1"/>
</dbReference>
<feature type="domain" description="Proliferating cell nuclear antigen PCNA N-terminal" evidence="5">
    <location>
        <begin position="9"/>
        <end position="129"/>
    </location>
</feature>
<feature type="domain" description="Proliferating cell nuclear antigen PCNA C-terminal" evidence="6">
    <location>
        <begin position="140"/>
        <end position="258"/>
    </location>
</feature>
<dbReference type="HAMAP" id="MF_00317">
    <property type="entry name" value="DNApol_clamp_arch"/>
    <property type="match status" value="1"/>
</dbReference>
<dbReference type="GO" id="GO:0030337">
    <property type="term" value="F:DNA polymerase processivity factor activity"/>
    <property type="evidence" value="ECO:0007669"/>
    <property type="project" value="InterPro"/>
</dbReference>
<reference evidence="7 8" key="1">
    <citation type="journal article" date="2014" name="PLoS Genet.">
        <title>The Genome of Spironucleus salmonicida Highlights a Fish Pathogen Adapted to Fluctuating Environments.</title>
        <authorList>
            <person name="Xu F."/>
            <person name="Jerlstrom-Hultqvist J."/>
            <person name="Einarsson E."/>
            <person name="Astvaldsson A."/>
            <person name="Svard S.G."/>
            <person name="Andersson J.O."/>
        </authorList>
    </citation>
    <scope>NUCLEOTIDE SEQUENCE</scope>
    <source>
        <strain evidence="8">ATCC 50377</strain>
    </source>
</reference>
<comment type="function">
    <text evidence="3">This protein is an auxiliary protein of DNA polymerase delta and is involved in the control of eukaryotic DNA replication by increasing the polymerase's processivity during elongation of the leading strand.</text>
</comment>
<organism evidence="7">
    <name type="scientific">Spironucleus salmonicida</name>
    <dbReference type="NCBI Taxonomy" id="348837"/>
    <lineage>
        <taxon>Eukaryota</taxon>
        <taxon>Metamonada</taxon>
        <taxon>Diplomonadida</taxon>
        <taxon>Hexamitidae</taxon>
        <taxon>Hexamitinae</taxon>
        <taxon>Spironucleus</taxon>
    </lineage>
</organism>
<dbReference type="Pfam" id="PF02747">
    <property type="entry name" value="PCNA_C"/>
    <property type="match status" value="1"/>
</dbReference>
<evidence type="ECO:0000256" key="2">
    <source>
        <dbReference type="ARBA" id="ARBA00023125"/>
    </source>
</evidence>
<dbReference type="InterPro" id="IPR022649">
    <property type="entry name" value="Pr_cel_nuc_antig_C"/>
</dbReference>
<comment type="subcellular location">
    <subcellularLocation>
        <location evidence="3">Nucleus</location>
    </subcellularLocation>
</comment>
<dbReference type="GO" id="GO:0006272">
    <property type="term" value="P:leading strand elongation"/>
    <property type="evidence" value="ECO:0007669"/>
    <property type="project" value="TreeGrafter"/>
</dbReference>
<comment type="similarity">
    <text evidence="1 4">Belongs to the PCNA family.</text>
</comment>
<dbReference type="PANTHER" id="PTHR11352">
    <property type="entry name" value="PROLIFERATING CELL NUCLEAR ANTIGEN"/>
    <property type="match status" value="1"/>
</dbReference>
<dbReference type="VEuPathDB" id="GiardiaDB:SS50377_25353"/>
<reference evidence="8" key="2">
    <citation type="submission" date="2020-12" db="EMBL/GenBank/DDBJ databases">
        <title>New Spironucleus salmonicida genome in near-complete chromosomes.</title>
        <authorList>
            <person name="Xu F."/>
            <person name="Kurt Z."/>
            <person name="Jimenez-Gonzalez A."/>
            <person name="Astvaldsson A."/>
            <person name="Andersson J.O."/>
            <person name="Svard S.G."/>
        </authorList>
    </citation>
    <scope>NUCLEOTIDE SEQUENCE</scope>
    <source>
        <strain evidence="8">ATCC 50377</strain>
    </source>
</reference>
<name>V6LBE1_9EUKA</name>
<dbReference type="GO" id="GO:0003677">
    <property type="term" value="F:DNA binding"/>
    <property type="evidence" value="ECO:0007669"/>
    <property type="project" value="UniProtKB-KW"/>
</dbReference>
<dbReference type="InterPro" id="IPR000730">
    <property type="entry name" value="Pr_cel_nuc_antig"/>
</dbReference>
<evidence type="ECO:0000256" key="3">
    <source>
        <dbReference type="RuleBase" id="RU000641"/>
    </source>
</evidence>
<keyword evidence="4" id="KW-0235">DNA replication</keyword>
<gene>
    <name evidence="7" type="ORF">SS50377_18603</name>
    <name evidence="8" type="ORF">SS50377_25353</name>
</gene>
<protein>
    <recommendedName>
        <fullName evidence="3">DNA sliding clamp PCNA</fullName>
    </recommendedName>
</protein>
<dbReference type="GO" id="GO:0006275">
    <property type="term" value="P:regulation of DNA replication"/>
    <property type="evidence" value="ECO:0007669"/>
    <property type="project" value="InterPro"/>
</dbReference>
<keyword evidence="9" id="KW-1185">Reference proteome</keyword>
<dbReference type="NCBIfam" id="TIGR00590">
    <property type="entry name" value="pcna"/>
    <property type="match status" value="1"/>
</dbReference>
<dbReference type="Pfam" id="PF00705">
    <property type="entry name" value="PCNA_N"/>
    <property type="match status" value="1"/>
</dbReference>
<dbReference type="InterPro" id="IPR046938">
    <property type="entry name" value="DNA_clamp_sf"/>
</dbReference>
<evidence type="ECO:0000259" key="5">
    <source>
        <dbReference type="Pfam" id="PF00705"/>
    </source>
</evidence>
<keyword evidence="2 4" id="KW-0238">DNA-binding</keyword>
<keyword evidence="3" id="KW-0539">Nucleus</keyword>
<evidence type="ECO:0000313" key="9">
    <source>
        <dbReference type="Proteomes" id="UP000018208"/>
    </source>
</evidence>
<evidence type="ECO:0000256" key="4">
    <source>
        <dbReference type="RuleBase" id="RU003671"/>
    </source>
</evidence>
<dbReference type="InterPro" id="IPR022648">
    <property type="entry name" value="Pr_cel_nuc_antig_N"/>
</dbReference>
<dbReference type="GO" id="GO:0019985">
    <property type="term" value="P:translesion synthesis"/>
    <property type="evidence" value="ECO:0007669"/>
    <property type="project" value="TreeGrafter"/>
</dbReference>
<dbReference type="Proteomes" id="UP000018208">
    <property type="component" value="Unassembled WGS sequence"/>
</dbReference>
<sequence>MVDTINFQICFPEANTLKKILDTISGLMKDCVFNITPNGLFVDAVDETRICLVSLALPDTYFSQFRCNQATQISLRLASFVKLIKFCDTNDTVTLSQRSSQPDQIEILVESQKFRQTMNFVLRLTRADSEQLSADKFAPDSVISLNSSRFATLVRDLSALGSVVRISSSSSDSTAIFEVTGEESNAAITVGNAKDDGEGGASISVKQDVDLKFTLRYFILFSKAASLANDVRIELAGGSPAVVCYEFGDGGKIQFLLACSVDGDEEEEPLDEADAGDDI</sequence>
<dbReference type="AlphaFoldDB" id="V6LBE1"/>